<feature type="transmembrane region" description="Helical" evidence="1">
    <location>
        <begin position="363"/>
        <end position="382"/>
    </location>
</feature>
<feature type="transmembrane region" description="Helical" evidence="1">
    <location>
        <begin position="497"/>
        <end position="516"/>
    </location>
</feature>
<accession>A0ABP0R143</accession>
<feature type="transmembrane region" description="Helical" evidence="1">
    <location>
        <begin position="427"/>
        <end position="459"/>
    </location>
</feature>
<comment type="caution">
    <text evidence="3">The sequence shown here is derived from an EMBL/GenBank/DDBJ whole genome shotgun (WGS) entry which is preliminary data.</text>
</comment>
<evidence type="ECO:0000313" key="4">
    <source>
        <dbReference type="Proteomes" id="UP001642484"/>
    </source>
</evidence>
<keyword evidence="1" id="KW-0812">Transmembrane</keyword>
<feature type="domain" description="Fungal lipase-type" evidence="2">
    <location>
        <begin position="664"/>
        <end position="781"/>
    </location>
</feature>
<dbReference type="InterPro" id="IPR029058">
    <property type="entry name" value="AB_hydrolase_fold"/>
</dbReference>
<feature type="transmembrane region" description="Helical" evidence="1">
    <location>
        <begin position="328"/>
        <end position="356"/>
    </location>
</feature>
<evidence type="ECO:0000256" key="1">
    <source>
        <dbReference type="SAM" id="Phobius"/>
    </source>
</evidence>
<keyword evidence="1" id="KW-1133">Transmembrane helix</keyword>
<proteinExistence type="predicted"/>
<gene>
    <name evidence="3" type="ORF">CCMP2556_LOCUS44851</name>
</gene>
<feature type="transmembrane region" description="Helical" evidence="1">
    <location>
        <begin position="471"/>
        <end position="491"/>
    </location>
</feature>
<dbReference type="SUPFAM" id="SSF53474">
    <property type="entry name" value="alpha/beta-Hydrolases"/>
    <property type="match status" value="1"/>
</dbReference>
<organism evidence="3 4">
    <name type="scientific">Durusdinium trenchii</name>
    <dbReference type="NCBI Taxonomy" id="1381693"/>
    <lineage>
        <taxon>Eukaryota</taxon>
        <taxon>Sar</taxon>
        <taxon>Alveolata</taxon>
        <taxon>Dinophyceae</taxon>
        <taxon>Suessiales</taxon>
        <taxon>Symbiodiniaceae</taxon>
        <taxon>Durusdinium</taxon>
    </lineage>
</organism>
<sequence>MLTLAVNCTVSKPFPHLGRTRPVFMLRSLSHAALEHSRAVSSLQRSTTLLDLAYESEEDTDARTDYQPAWTCLRRVGLCIGYLVPSWGHLSLANVGRSWAAGFCALWHCYLFATSATLLFVNSAATILQCYIQWFSTTSVHLTSFQELEFKTQNSIHFIGAFFRSYILLSVTSDVMRFAYLLCKDAWRADVFEAYRRLWACDAWNEVSAGEFYSHNWSMCLSRRQKICDVICQCFLHASIDLVPFLLFLYGINEKETTQVFLCRICLCIGIVHILVFYFLWLCTDVALKLHHFVGAWAMARGHSPARHRTYSYHPTAPGVPYSECRSLYALCAALVHGFLKVLPVAMAIATLIFGLLVSPNCYAVAAGMALSSIMLTLQILGPVDTITMGNMRLLDPWFPIPEELQQWAEQWCDLGFSEQKQKQQPFLLMLGFSALAFGFFGFPGLTMVCILLLVCVLLELLVLRAAGRLSWLWCFLESAVETLILIYIMLSTASDALADCTVMILLLVMRQFGFQRQFHGGERLRHASVNIFGVVHVFFVVLVCFAMQTYGEDTEWSAFGSPLNSTAFTAIHQVPEHSTWLKDAYPVCGIQFRHQHNGTQRYFHLADLALMASLTYEPRSRVSEACAHFFQSSWHVETIDSKFLKQNEVKFLLFTSADNRTTVIAVRGTLDFLDVLQDVSLWLVPALLQIFNYVGLDVSFGPWGMAMAGLSQLIPMANIDRETTFKSVLLATEFMMKEHPERRFYLTGHSLGGGVAKLVQLLLDTESVKPQTVTFSAPGVHYAAHVLLEDRFINLHEKFERQMGLLMTIRPGRDLISLIDHGSGATLRVPCRGNAYQCHSIYRTLWSILDICGAPKHLPHLFVPCSWSPDAC</sequence>
<dbReference type="Proteomes" id="UP001642484">
    <property type="component" value="Unassembled WGS sequence"/>
</dbReference>
<evidence type="ECO:0000259" key="2">
    <source>
        <dbReference type="Pfam" id="PF01764"/>
    </source>
</evidence>
<protein>
    <recommendedName>
        <fullName evidence="2">Fungal lipase-type domain-containing protein</fullName>
    </recommendedName>
</protein>
<dbReference type="Gene3D" id="3.40.50.1820">
    <property type="entry name" value="alpha/beta hydrolase"/>
    <property type="match status" value="1"/>
</dbReference>
<feature type="transmembrane region" description="Helical" evidence="1">
    <location>
        <begin position="528"/>
        <end position="551"/>
    </location>
</feature>
<dbReference type="Pfam" id="PF01764">
    <property type="entry name" value="Lipase_3"/>
    <property type="match status" value="1"/>
</dbReference>
<reference evidence="3 4" key="1">
    <citation type="submission" date="2024-02" db="EMBL/GenBank/DDBJ databases">
        <authorList>
            <person name="Chen Y."/>
            <person name="Shah S."/>
            <person name="Dougan E. K."/>
            <person name="Thang M."/>
            <person name="Chan C."/>
        </authorList>
    </citation>
    <scope>NUCLEOTIDE SEQUENCE [LARGE SCALE GENOMIC DNA]</scope>
</reference>
<name>A0ABP0R143_9DINO</name>
<dbReference type="InterPro" id="IPR002921">
    <property type="entry name" value="Fungal_lipase-type"/>
</dbReference>
<feature type="transmembrane region" description="Helical" evidence="1">
    <location>
        <begin position="261"/>
        <end position="281"/>
    </location>
</feature>
<evidence type="ECO:0000313" key="3">
    <source>
        <dbReference type="EMBL" id="CAK9094003.1"/>
    </source>
</evidence>
<keyword evidence="4" id="KW-1185">Reference proteome</keyword>
<keyword evidence="1" id="KW-0472">Membrane</keyword>
<dbReference type="EMBL" id="CAXAMN010025284">
    <property type="protein sequence ID" value="CAK9094003.1"/>
    <property type="molecule type" value="Genomic_DNA"/>
</dbReference>